<protein>
    <submittedName>
        <fullName evidence="1">Uncharacterized protein</fullName>
    </submittedName>
</protein>
<dbReference type="EMBL" id="LSRX01000853">
    <property type="protein sequence ID" value="OLP87575.1"/>
    <property type="molecule type" value="Genomic_DNA"/>
</dbReference>
<comment type="caution">
    <text evidence="1">The sequence shown here is derived from an EMBL/GenBank/DDBJ whole genome shotgun (WGS) entry which is preliminary data.</text>
</comment>
<proteinExistence type="predicted"/>
<name>A0A1Q9CXG6_SYMMI</name>
<dbReference type="Proteomes" id="UP000186817">
    <property type="component" value="Unassembled WGS sequence"/>
</dbReference>
<gene>
    <name evidence="1" type="ORF">AK812_SmicGene31180</name>
</gene>
<accession>A0A1Q9CXG6</accession>
<organism evidence="1 2">
    <name type="scientific">Symbiodinium microadriaticum</name>
    <name type="common">Dinoflagellate</name>
    <name type="synonym">Zooxanthella microadriatica</name>
    <dbReference type="NCBI Taxonomy" id="2951"/>
    <lineage>
        <taxon>Eukaryota</taxon>
        <taxon>Sar</taxon>
        <taxon>Alveolata</taxon>
        <taxon>Dinophyceae</taxon>
        <taxon>Suessiales</taxon>
        <taxon>Symbiodiniaceae</taxon>
        <taxon>Symbiodinium</taxon>
    </lineage>
</organism>
<reference evidence="1 2" key="1">
    <citation type="submission" date="2016-02" db="EMBL/GenBank/DDBJ databases">
        <title>Genome analysis of coral dinoflagellate symbionts highlights evolutionary adaptations to a symbiotic lifestyle.</title>
        <authorList>
            <person name="Aranda M."/>
            <person name="Li Y."/>
            <person name="Liew Y.J."/>
            <person name="Baumgarten S."/>
            <person name="Simakov O."/>
            <person name="Wilson M."/>
            <person name="Piel J."/>
            <person name="Ashoor H."/>
            <person name="Bougouffa S."/>
            <person name="Bajic V.B."/>
            <person name="Ryu T."/>
            <person name="Ravasi T."/>
            <person name="Bayer T."/>
            <person name="Micklem G."/>
            <person name="Kim H."/>
            <person name="Bhak J."/>
            <person name="Lajeunesse T.C."/>
            <person name="Voolstra C.R."/>
        </authorList>
    </citation>
    <scope>NUCLEOTIDE SEQUENCE [LARGE SCALE GENOMIC DNA]</scope>
    <source>
        <strain evidence="1 2">CCMP2467</strain>
    </source>
</reference>
<sequence length="289" mass="31640">MTASPYSIVLCPAVKAARVLRPPPRGPWAKLPLGGLGVDETVGDYGASFAGSFGGTVPDHVDEPPALEHEECEHCAKVLQAATTQRPGAHHTPDPVVRKLKSGEKADWSCRLCKVGIPSGATAPVSHRRFYVAREGHRKQAHPKLSAKKFKKLETLRMTRDPKIVMKHRARMLNKSRAKHLSGDALPGVLAFSWPHPRKRKASDGLDTKLVLKSAWRCSKCVYRTRSPTEAKRHTCGGLLLPKFIKARVAQLKKMRKQVAKLQHGIAADLLEGVFTKALDMVGGDSVDP</sequence>
<evidence type="ECO:0000313" key="1">
    <source>
        <dbReference type="EMBL" id="OLP87575.1"/>
    </source>
</evidence>
<keyword evidence="2" id="KW-1185">Reference proteome</keyword>
<evidence type="ECO:0000313" key="2">
    <source>
        <dbReference type="Proteomes" id="UP000186817"/>
    </source>
</evidence>
<dbReference type="OrthoDB" id="10272145at2759"/>
<dbReference type="AlphaFoldDB" id="A0A1Q9CXG6"/>